<evidence type="ECO:0000313" key="3">
    <source>
        <dbReference type="Proteomes" id="UP000638648"/>
    </source>
</evidence>
<name>A0A927MTV0_9ACTN</name>
<comment type="caution">
    <text evidence="2">The sequence shown here is derived from an EMBL/GenBank/DDBJ whole genome shotgun (WGS) entry which is preliminary data.</text>
</comment>
<evidence type="ECO:0000256" key="1">
    <source>
        <dbReference type="SAM" id="MobiDB-lite"/>
    </source>
</evidence>
<dbReference type="Proteomes" id="UP000638648">
    <property type="component" value="Unassembled WGS sequence"/>
</dbReference>
<dbReference type="EMBL" id="JADBEM010000001">
    <property type="protein sequence ID" value="MBE1603220.1"/>
    <property type="molecule type" value="Genomic_DNA"/>
</dbReference>
<keyword evidence="3" id="KW-1185">Reference proteome</keyword>
<protein>
    <submittedName>
        <fullName evidence="2">Uncharacterized protein</fullName>
    </submittedName>
</protein>
<sequence>MQALVGAVALVWLALALLAFAMAGLLRQVPDVNRSHPSAPRERRRGTIPAADPGFGPIAGGGQPGRGSTTGR</sequence>
<feature type="compositionally biased region" description="Gly residues" evidence="1">
    <location>
        <begin position="57"/>
        <end position="72"/>
    </location>
</feature>
<dbReference type="AlphaFoldDB" id="A0A927MTV0"/>
<feature type="region of interest" description="Disordered" evidence="1">
    <location>
        <begin position="31"/>
        <end position="72"/>
    </location>
</feature>
<accession>A0A927MTV0</accession>
<gene>
    <name evidence="2" type="ORF">HEB94_000068</name>
</gene>
<reference evidence="2" key="1">
    <citation type="submission" date="2020-10" db="EMBL/GenBank/DDBJ databases">
        <title>Sequencing the genomes of 1000 actinobacteria strains.</title>
        <authorList>
            <person name="Klenk H.-P."/>
        </authorList>
    </citation>
    <scope>NUCLEOTIDE SEQUENCE</scope>
    <source>
        <strain evidence="2">DSM 45354</strain>
    </source>
</reference>
<proteinExistence type="predicted"/>
<evidence type="ECO:0000313" key="2">
    <source>
        <dbReference type="EMBL" id="MBE1603220.1"/>
    </source>
</evidence>
<organism evidence="2 3">
    <name type="scientific">Actinopolymorpha pittospori</name>
    <dbReference type="NCBI Taxonomy" id="648752"/>
    <lineage>
        <taxon>Bacteria</taxon>
        <taxon>Bacillati</taxon>
        <taxon>Actinomycetota</taxon>
        <taxon>Actinomycetes</taxon>
        <taxon>Propionibacteriales</taxon>
        <taxon>Actinopolymorphaceae</taxon>
        <taxon>Actinopolymorpha</taxon>
    </lineage>
</organism>